<accession>W0UZU7</accession>
<protein>
    <submittedName>
        <fullName evidence="1">Uncharacterized protein</fullName>
    </submittedName>
</protein>
<dbReference type="Proteomes" id="UP000027604">
    <property type="component" value="Chromosome I"/>
</dbReference>
<proteinExistence type="predicted"/>
<reference evidence="1 2" key="1">
    <citation type="journal article" date="2015" name="Genome Announc.">
        <title>Genome Sequence of Mushroom Soft-Rot Pathogen Janthinobacterium agaricidamnosum.</title>
        <authorList>
            <person name="Graupner K."/>
            <person name="Lackner G."/>
            <person name="Hertweck C."/>
        </authorList>
    </citation>
    <scope>NUCLEOTIDE SEQUENCE [LARGE SCALE GENOMIC DNA]</scope>
    <source>
        <strain evidence="2">NBRC 102515 / DSM 9628</strain>
    </source>
</reference>
<name>W0UZU7_9BURK</name>
<dbReference type="HOGENOM" id="CLU_533988_0_0_4"/>
<dbReference type="EMBL" id="HG322949">
    <property type="protein sequence ID" value="CDG81146.1"/>
    <property type="molecule type" value="Genomic_DNA"/>
</dbReference>
<organism evidence="1 2">
    <name type="scientific">Janthinobacterium agaricidamnosum NBRC 102515 = DSM 9628</name>
    <dbReference type="NCBI Taxonomy" id="1349767"/>
    <lineage>
        <taxon>Bacteria</taxon>
        <taxon>Pseudomonadati</taxon>
        <taxon>Pseudomonadota</taxon>
        <taxon>Betaproteobacteria</taxon>
        <taxon>Burkholderiales</taxon>
        <taxon>Oxalobacteraceae</taxon>
        <taxon>Janthinobacterium</taxon>
    </lineage>
</organism>
<evidence type="ECO:0000313" key="2">
    <source>
        <dbReference type="Proteomes" id="UP000027604"/>
    </source>
</evidence>
<sequence>MRHVINNTPSSAENTVTRARLPNAGIALNEADKARIAKVRQYLGTLDKIRIGVPKAPGLGHQAATLTMVQELRDLGFNKIIELIPENNDKATSKKLETLLPGYIDNGEAVQELLDKRIRVLQNIESHEKTELGIYAALDNPLNVDLHKNLNASKVLVLQPHQWHSPRFVSIVPKKKLLNHVGVGSTRPKIQGVDKISQDFISKTLGAENSSQGRSHSSQRPDPATLSQSRLTYFSQLVAKPENLNFLVTLEYQKEADTLNAQAAKLSASGHPQEASLLRKKAFDRTACGETLNTLLTGVRKGKVDMMTTYGADFKVAITALAAGIQYAQKHSNTLGTVLLITGNCKDSALTDLPASTKIVSAHDSDNAIAQIRSLAKGQLLVLRLGGAPKKVFHELIRESTMPPVYEGANTNNIGKLLGQPHMSWNWMFTPLIPPSDPSQKTVIDQLQQIANGLQGKAPTTVARDVGEYIISARTRHSPVRNYFADEQQEFLKADNNSVVVGLDRLLSSV</sequence>
<dbReference type="PATRIC" id="fig|1349767.4.peg.2199"/>
<gene>
    <name evidence="1" type="ORF">GJA_486</name>
</gene>
<dbReference type="STRING" id="1349767.GJA_486"/>
<dbReference type="AlphaFoldDB" id="W0UZU7"/>
<keyword evidence="2" id="KW-1185">Reference proteome</keyword>
<evidence type="ECO:0000313" key="1">
    <source>
        <dbReference type="EMBL" id="CDG81146.1"/>
    </source>
</evidence>
<dbReference type="KEGG" id="jag:GJA_486"/>